<evidence type="ECO:0000256" key="1">
    <source>
        <dbReference type="ARBA" id="ARBA00004651"/>
    </source>
</evidence>
<dbReference type="EMBL" id="JAFBFI010000002">
    <property type="protein sequence ID" value="MBM7691238.1"/>
    <property type="molecule type" value="Genomic_DNA"/>
</dbReference>
<sequence>MDKKKAVSPLGVFIFLTLILKSVYVKMSILDGLNTSGILAEISILGILILLLSFTMNKWQIISLLLLNLVYTALCLTSLLFYDYYNTIFTYKSMSEIDQVGTIKDSIFALFNKEYLILFADFILLMFIPMAKKRIARFTMSLSNRTAAFLAAAASIFIFLGISKSAQSVNEISKYDQVGLLGYQFLEAGVEIQSHFVSEQKISAETLEKRRRSNLNGPLELYGMARGKNIIIVQLESVQDFLINLKIDGKPITPNLNKLAESSLYFPNVYTQVGKGNTSDAEFITNTSLYALGDIPMSSAVEGKTVPSLPRALGKLGYHSATFHANGASFWNRKNMYKSLGFDDYYDKQYFGTSDIISYGVSDEVMYQKTAEKLAEFHEKDKKFYADVIALSSHFPYHLPADKKKFAIQLPTRYNQSFIGSYIEAVSYADYAFGKFVSELKKWGLYDDTLLIVYGDHQGVQTKSSKDSELLQEIFGREYQNPLDHLNIPLIIKIPGVTEGKTIETTGGLVDIYPTAANILGLDIKKQMIFGTDLVNTKMNTIGIRFYTPTGTYITDSFHFSPGKTQDEGRVTSLKTRKTVPASPDSLNRMNQMLKYMKQSDRYVESLK</sequence>
<accession>A0ABS2QFD5</accession>
<evidence type="ECO:0000256" key="2">
    <source>
        <dbReference type="ARBA" id="ARBA00004936"/>
    </source>
</evidence>
<dbReference type="InterPro" id="IPR012160">
    <property type="entry name" value="LtaS-like"/>
</dbReference>
<dbReference type="Gene3D" id="3.30.1120.170">
    <property type="match status" value="1"/>
</dbReference>
<name>A0ABS2QFD5_9BACI</name>
<comment type="similarity">
    <text evidence="3 8">Belongs to the LTA synthase family.</text>
</comment>
<organism evidence="11 12">
    <name type="scientific">Peribacillus deserti</name>
    <dbReference type="NCBI Taxonomy" id="673318"/>
    <lineage>
        <taxon>Bacteria</taxon>
        <taxon>Bacillati</taxon>
        <taxon>Bacillota</taxon>
        <taxon>Bacilli</taxon>
        <taxon>Bacillales</taxon>
        <taxon>Bacillaceae</taxon>
        <taxon>Peribacillus</taxon>
    </lineage>
</organism>
<comment type="caution">
    <text evidence="11">The sequence shown here is derived from an EMBL/GenBank/DDBJ whole genome shotgun (WGS) entry which is preliminary data.</text>
</comment>
<keyword evidence="5 9" id="KW-0812">Transmembrane</keyword>
<dbReference type="Gene3D" id="3.40.720.10">
    <property type="entry name" value="Alkaline Phosphatase, subunit A"/>
    <property type="match status" value="1"/>
</dbReference>
<dbReference type="InterPro" id="IPR000917">
    <property type="entry name" value="Sulfatase_N"/>
</dbReference>
<dbReference type="SUPFAM" id="SSF53649">
    <property type="entry name" value="Alkaline phosphatase-like"/>
    <property type="match status" value="1"/>
</dbReference>
<feature type="transmembrane region" description="Helical" evidence="9">
    <location>
        <begin position="61"/>
        <end position="82"/>
    </location>
</feature>
<feature type="transmembrane region" description="Helical" evidence="9">
    <location>
        <begin position="35"/>
        <end position="54"/>
    </location>
</feature>
<evidence type="ECO:0000256" key="5">
    <source>
        <dbReference type="ARBA" id="ARBA00022692"/>
    </source>
</evidence>
<dbReference type="InterPro" id="IPR017850">
    <property type="entry name" value="Alkaline_phosphatase_core_sf"/>
</dbReference>
<evidence type="ECO:0000256" key="9">
    <source>
        <dbReference type="SAM" id="Phobius"/>
    </source>
</evidence>
<gene>
    <name evidence="11" type="ORF">JOC77_000643</name>
</gene>
<evidence type="ECO:0000259" key="10">
    <source>
        <dbReference type="Pfam" id="PF00884"/>
    </source>
</evidence>
<comment type="pathway">
    <text evidence="2">Cell wall biogenesis; lipoteichoic acid biosynthesis.</text>
</comment>
<dbReference type="PANTHER" id="PTHR47371">
    <property type="entry name" value="LIPOTEICHOIC ACID SYNTHASE"/>
    <property type="match status" value="1"/>
</dbReference>
<dbReference type="InterPro" id="IPR050448">
    <property type="entry name" value="OpgB/LTA_synthase_biosynth"/>
</dbReference>
<dbReference type="PIRSF" id="PIRSF005091">
    <property type="entry name" value="Mmb_sulf_HI1246"/>
    <property type="match status" value="1"/>
</dbReference>
<comment type="subcellular location">
    <subcellularLocation>
        <location evidence="1">Cell membrane</location>
        <topology evidence="1">Multi-pass membrane protein</topology>
    </subcellularLocation>
</comment>
<keyword evidence="7 8" id="KW-0472">Membrane</keyword>
<keyword evidence="12" id="KW-1185">Reference proteome</keyword>
<evidence type="ECO:0000256" key="8">
    <source>
        <dbReference type="PIRNR" id="PIRNR005091"/>
    </source>
</evidence>
<feature type="domain" description="Sulfatase N-terminal" evidence="10">
    <location>
        <begin position="228"/>
        <end position="521"/>
    </location>
</feature>
<evidence type="ECO:0000256" key="7">
    <source>
        <dbReference type="ARBA" id="ARBA00023136"/>
    </source>
</evidence>
<dbReference type="Proteomes" id="UP000823486">
    <property type="component" value="Unassembled WGS sequence"/>
</dbReference>
<proteinExistence type="inferred from homology"/>
<dbReference type="Pfam" id="PF00884">
    <property type="entry name" value="Sulfatase"/>
    <property type="match status" value="1"/>
</dbReference>
<feature type="transmembrane region" description="Helical" evidence="9">
    <location>
        <begin position="143"/>
        <end position="162"/>
    </location>
</feature>
<dbReference type="RefSeq" id="WP_204538432.1">
    <property type="nucleotide sequence ID" value="NZ_JAFBFI010000002.1"/>
</dbReference>
<protein>
    <submittedName>
        <fullName evidence="11">Phosphoglycerol transferase MdoB-like AlkP superfamily enzyme</fullName>
    </submittedName>
</protein>
<evidence type="ECO:0000256" key="4">
    <source>
        <dbReference type="ARBA" id="ARBA00022475"/>
    </source>
</evidence>
<evidence type="ECO:0000313" key="12">
    <source>
        <dbReference type="Proteomes" id="UP000823486"/>
    </source>
</evidence>
<evidence type="ECO:0000313" key="11">
    <source>
        <dbReference type="EMBL" id="MBM7691238.1"/>
    </source>
</evidence>
<evidence type="ECO:0000256" key="3">
    <source>
        <dbReference type="ARBA" id="ARBA00009983"/>
    </source>
</evidence>
<feature type="transmembrane region" description="Helical" evidence="9">
    <location>
        <begin position="115"/>
        <end position="131"/>
    </location>
</feature>
<keyword evidence="6 9" id="KW-1133">Transmembrane helix</keyword>
<dbReference type="PANTHER" id="PTHR47371:SF3">
    <property type="entry name" value="PHOSPHOGLYCEROL TRANSFERASE I"/>
    <property type="match status" value="1"/>
</dbReference>
<reference evidence="11 12" key="1">
    <citation type="submission" date="2021-01" db="EMBL/GenBank/DDBJ databases">
        <title>Genomic Encyclopedia of Type Strains, Phase IV (KMG-IV): sequencing the most valuable type-strain genomes for metagenomic binning, comparative biology and taxonomic classification.</title>
        <authorList>
            <person name="Goeker M."/>
        </authorList>
    </citation>
    <scope>NUCLEOTIDE SEQUENCE [LARGE SCALE GENOMIC DNA]</scope>
    <source>
        <strain evidence="11 12">DSM 105482</strain>
    </source>
</reference>
<evidence type="ECO:0000256" key="6">
    <source>
        <dbReference type="ARBA" id="ARBA00022989"/>
    </source>
</evidence>
<dbReference type="CDD" id="cd16015">
    <property type="entry name" value="LTA_synthase"/>
    <property type="match status" value="1"/>
</dbReference>
<keyword evidence="4 8" id="KW-1003">Cell membrane</keyword>